<evidence type="ECO:0000313" key="3">
    <source>
        <dbReference type="EMBL" id="EOA83625.1"/>
    </source>
</evidence>
<reference evidence="3 4" key="2">
    <citation type="journal article" date="2013" name="PLoS Genet.">
        <title>Comparative genome structure, secondary metabolite, and effector coding capacity across Cochliobolus pathogens.</title>
        <authorList>
            <person name="Condon B.J."/>
            <person name="Leng Y."/>
            <person name="Wu D."/>
            <person name="Bushley K.E."/>
            <person name="Ohm R.A."/>
            <person name="Otillar R."/>
            <person name="Martin J."/>
            <person name="Schackwitz W."/>
            <person name="Grimwood J."/>
            <person name="MohdZainudin N."/>
            <person name="Xue C."/>
            <person name="Wang R."/>
            <person name="Manning V.A."/>
            <person name="Dhillon B."/>
            <person name="Tu Z.J."/>
            <person name="Steffenson B.J."/>
            <person name="Salamov A."/>
            <person name="Sun H."/>
            <person name="Lowry S."/>
            <person name="LaButti K."/>
            <person name="Han J."/>
            <person name="Copeland A."/>
            <person name="Lindquist E."/>
            <person name="Barry K."/>
            <person name="Schmutz J."/>
            <person name="Baker S.E."/>
            <person name="Ciuffetti L.M."/>
            <person name="Grigoriev I.V."/>
            <person name="Zhong S."/>
            <person name="Turgeon B.G."/>
        </authorList>
    </citation>
    <scope>NUCLEOTIDE SEQUENCE [LARGE SCALE GENOMIC DNA]</scope>
    <source>
        <strain evidence="4">28A</strain>
    </source>
</reference>
<reference evidence="3 4" key="1">
    <citation type="journal article" date="2012" name="PLoS Pathog.">
        <title>Diverse lifestyles and strategies of plant pathogenesis encoded in the genomes of eighteen Dothideomycetes fungi.</title>
        <authorList>
            <person name="Ohm R.A."/>
            <person name="Feau N."/>
            <person name="Henrissat B."/>
            <person name="Schoch C.L."/>
            <person name="Horwitz B.A."/>
            <person name="Barry K.W."/>
            <person name="Condon B.J."/>
            <person name="Copeland A.C."/>
            <person name="Dhillon B."/>
            <person name="Glaser F."/>
            <person name="Hesse C.N."/>
            <person name="Kosti I."/>
            <person name="LaButti K."/>
            <person name="Lindquist E.A."/>
            <person name="Lucas S."/>
            <person name="Salamov A.A."/>
            <person name="Bradshaw R.E."/>
            <person name="Ciuffetti L."/>
            <person name="Hamelin R.C."/>
            <person name="Kema G.H.J."/>
            <person name="Lawrence C."/>
            <person name="Scott J.A."/>
            <person name="Spatafora J.W."/>
            <person name="Turgeon B.G."/>
            <person name="de Wit P.J.G.M."/>
            <person name="Zhong S."/>
            <person name="Goodwin S.B."/>
            <person name="Grigoriev I.V."/>
        </authorList>
    </citation>
    <scope>NUCLEOTIDE SEQUENCE [LARGE SCALE GENOMIC DNA]</scope>
    <source>
        <strain evidence="4">28A</strain>
    </source>
</reference>
<dbReference type="RefSeq" id="XP_008029290.1">
    <property type="nucleotide sequence ID" value="XM_008031099.1"/>
</dbReference>
<feature type="compositionally biased region" description="Basic and acidic residues" evidence="1">
    <location>
        <begin position="681"/>
        <end position="697"/>
    </location>
</feature>
<dbReference type="STRING" id="671987.R0IEB4"/>
<keyword evidence="2" id="KW-0812">Transmembrane</keyword>
<dbReference type="eggNOG" id="ENOG502S9K7">
    <property type="taxonomic scope" value="Eukaryota"/>
</dbReference>
<feature type="region of interest" description="Disordered" evidence="1">
    <location>
        <begin position="142"/>
        <end position="348"/>
    </location>
</feature>
<dbReference type="InterPro" id="IPR013783">
    <property type="entry name" value="Ig-like_fold"/>
</dbReference>
<feature type="region of interest" description="Disordered" evidence="1">
    <location>
        <begin position="96"/>
        <end position="119"/>
    </location>
</feature>
<evidence type="ECO:0008006" key="5">
    <source>
        <dbReference type="Google" id="ProtNLM"/>
    </source>
</evidence>
<keyword evidence="4" id="KW-1185">Reference proteome</keyword>
<feature type="compositionally biased region" description="Basic and acidic residues" evidence="1">
    <location>
        <begin position="383"/>
        <end position="400"/>
    </location>
</feature>
<evidence type="ECO:0000313" key="4">
    <source>
        <dbReference type="Proteomes" id="UP000016935"/>
    </source>
</evidence>
<organism evidence="3 4">
    <name type="scientific">Exserohilum turcicum (strain 28A)</name>
    <name type="common">Northern leaf blight fungus</name>
    <name type="synonym">Setosphaeria turcica</name>
    <dbReference type="NCBI Taxonomy" id="671987"/>
    <lineage>
        <taxon>Eukaryota</taxon>
        <taxon>Fungi</taxon>
        <taxon>Dikarya</taxon>
        <taxon>Ascomycota</taxon>
        <taxon>Pezizomycotina</taxon>
        <taxon>Dothideomycetes</taxon>
        <taxon>Pleosporomycetidae</taxon>
        <taxon>Pleosporales</taxon>
        <taxon>Pleosporineae</taxon>
        <taxon>Pleosporaceae</taxon>
        <taxon>Exserohilum</taxon>
    </lineage>
</organism>
<accession>R0IEB4</accession>
<feature type="region of interest" description="Disordered" evidence="1">
    <location>
        <begin position="611"/>
        <end position="635"/>
    </location>
</feature>
<dbReference type="InterPro" id="IPR014756">
    <property type="entry name" value="Ig_E-set"/>
</dbReference>
<feature type="region of interest" description="Disordered" evidence="1">
    <location>
        <begin position="651"/>
        <end position="733"/>
    </location>
</feature>
<dbReference type="SUPFAM" id="SSF81296">
    <property type="entry name" value="E set domains"/>
    <property type="match status" value="1"/>
</dbReference>
<dbReference type="GeneID" id="19399298"/>
<keyword evidence="2" id="KW-1133">Transmembrane helix</keyword>
<feature type="compositionally biased region" description="Acidic residues" evidence="1">
    <location>
        <begin position="550"/>
        <end position="561"/>
    </location>
</feature>
<feature type="transmembrane region" description="Helical" evidence="2">
    <location>
        <begin position="748"/>
        <end position="766"/>
    </location>
</feature>
<feature type="compositionally biased region" description="Basic and acidic residues" evidence="1">
    <location>
        <begin position="625"/>
        <end position="634"/>
    </location>
</feature>
<gene>
    <name evidence="3" type="ORF">SETTUDRAFT_164919</name>
</gene>
<feature type="region of interest" description="Disordered" evidence="1">
    <location>
        <begin position="544"/>
        <end position="570"/>
    </location>
</feature>
<sequence>MATSATITFSRPGVQPPVYVTSALSGWTPLEMDVAPEKSPDGHVVFTKTFGNVSYGSYQYKVRLGQDHWLLDESKETAADDQGIHNNVIHVEPAHDATEQPPIPDAAPTNPPAPISHEPLSKRLESRKDSTMDQDQLPDIAAHTTPKPEQASNVDSPVEPDTLQPPAVPLVVLDKVDDMPEQSSKDATAAQKVARDMRAADASPDKVNLVPDQHVEPPHVEPSADQEQASPLFRHESFQSEEPPSAPSMDTIDEESTLSSADQTSSGDAMDTPSELDDGDEGDEGDELNIMPLLSHETGLGQETRELANGPLFAHEAEPEAHPAHQTPLFSHETNLPDDTAVTTDSDGVDELDRFPLLAHESGFSDYKGSEIVTKSDYTQEEEPQHYGPYHDDGESDDHPAGPGDDAPLLPHEREAAVANNTGSDSGHEDSPFSLEKQTTFGYETDSAKNLFGGTARHDFFRPRTNSSLPHRLPRSDAEDDDLNDPSLERFPTNRDQILQRVATIGVNLPEDETRHGHPHSPQPSVFSQACSSVDLVPVKSYTSLASVPEADDSDEDEDEDRHDLDSIPSPVYIGRHMLRMSNSPSAFARDPHATPVTDASKRLDDAIQTKDHAREPSGEANDINGHDGAKDVPEPASALHDAISMPNETAAAPVKPSLNATSEETHSEPISDSQLRQRKGLAEEPAQKSDAPRTTDEGTTTTTTKEKIANTIPSSALAPQSEKRQEASPKASGISRLLTACVGDRKVASASALLLGGALAVYYFVALGA</sequence>
<keyword evidence="2" id="KW-0472">Membrane</keyword>
<protein>
    <recommendedName>
        <fullName evidence="5">AMP-activated protein kinase glycogen-binding domain-containing protein</fullName>
    </recommendedName>
</protein>
<name>R0IEB4_EXST2</name>
<evidence type="ECO:0000256" key="1">
    <source>
        <dbReference type="SAM" id="MobiDB-lite"/>
    </source>
</evidence>
<dbReference type="AlphaFoldDB" id="R0IEB4"/>
<feature type="compositionally biased region" description="Acidic residues" evidence="1">
    <location>
        <begin position="274"/>
        <end position="287"/>
    </location>
</feature>
<dbReference type="OrthoDB" id="5350410at2759"/>
<dbReference type="Proteomes" id="UP000016935">
    <property type="component" value="Unassembled WGS sequence"/>
</dbReference>
<feature type="region of interest" description="Disordered" evidence="1">
    <location>
        <begin position="361"/>
        <end position="441"/>
    </location>
</feature>
<dbReference type="HOGENOM" id="CLU_377206_0_0_1"/>
<dbReference type="EMBL" id="KB908833">
    <property type="protein sequence ID" value="EOA83625.1"/>
    <property type="molecule type" value="Genomic_DNA"/>
</dbReference>
<evidence type="ECO:0000256" key="2">
    <source>
        <dbReference type="SAM" id="Phobius"/>
    </source>
</evidence>
<feature type="compositionally biased region" description="Pro residues" evidence="1">
    <location>
        <begin position="101"/>
        <end position="114"/>
    </location>
</feature>
<feature type="compositionally biased region" description="Polar residues" evidence="1">
    <location>
        <begin position="257"/>
        <end position="267"/>
    </location>
</feature>
<dbReference type="CDD" id="cd02859">
    <property type="entry name" value="E_set_AMPKbeta_like_N"/>
    <property type="match status" value="1"/>
</dbReference>
<feature type="region of interest" description="Disordered" evidence="1">
    <location>
        <begin position="454"/>
        <end position="495"/>
    </location>
</feature>
<proteinExistence type="predicted"/>
<dbReference type="Gene3D" id="2.60.40.10">
    <property type="entry name" value="Immunoglobulins"/>
    <property type="match status" value="1"/>
</dbReference>